<evidence type="ECO:0000256" key="2">
    <source>
        <dbReference type="SAM" id="MobiDB-lite"/>
    </source>
</evidence>
<dbReference type="EMBL" id="BKCJ010003596">
    <property type="protein sequence ID" value="GEU56045.1"/>
    <property type="molecule type" value="Genomic_DNA"/>
</dbReference>
<sequence length="404" mass="45210">MSTLKFAEVHNLVALLCKPTECKGFEQIVDFLNANPIKYALMVNPTIYTSCIEQFWATIKVKTVNEEGQLQALVDRNKVIIKESTIRRDVQLEDAEGVDCLPNVVIFKQLTLMRKIKRKDTKLPQTSVPTSVADEAVNEEMDDSLERDATTATSLYAAHDIGNIFKTQYKETPNEPGSQGTSSSGGLRCQEVMGDTVAQTRSERVSKISNDPLLAGVNTPQSGEDSMKLTELIELYTKLQQRVLDLETTNTTQAMQIETLKRRVKKIEKKQRPRTHKLKKLYKVGSARVESSEDEGLGEEDASKQGRIADIDSNEDIYLVNVHKDKYIFGVNNSDGDEVIVKDAEMLFDVSKDLRAKESAKPKTTIASTRPKDNGLVIHKQDEAPTTTVSLQQPSHVRDKLKKP</sequence>
<reference evidence="3" key="1">
    <citation type="journal article" date="2019" name="Sci. Rep.">
        <title>Draft genome of Tanacetum cinerariifolium, the natural source of mosquito coil.</title>
        <authorList>
            <person name="Yamashiro T."/>
            <person name="Shiraishi A."/>
            <person name="Satake H."/>
            <person name="Nakayama K."/>
        </authorList>
    </citation>
    <scope>NUCLEOTIDE SEQUENCE</scope>
</reference>
<feature type="compositionally biased region" description="Polar residues" evidence="2">
    <location>
        <begin position="384"/>
        <end position="395"/>
    </location>
</feature>
<evidence type="ECO:0000256" key="1">
    <source>
        <dbReference type="SAM" id="Coils"/>
    </source>
</evidence>
<evidence type="ECO:0008006" key="4">
    <source>
        <dbReference type="Google" id="ProtNLM"/>
    </source>
</evidence>
<keyword evidence="1" id="KW-0175">Coiled coil</keyword>
<gene>
    <name evidence="3" type="ORF">Tci_028023</name>
</gene>
<comment type="caution">
    <text evidence="3">The sequence shown here is derived from an EMBL/GenBank/DDBJ whole genome shotgun (WGS) entry which is preliminary data.</text>
</comment>
<dbReference type="AlphaFoldDB" id="A0A6L2L6V1"/>
<evidence type="ECO:0000313" key="3">
    <source>
        <dbReference type="EMBL" id="GEU56045.1"/>
    </source>
</evidence>
<proteinExistence type="predicted"/>
<feature type="compositionally biased region" description="Polar residues" evidence="2">
    <location>
        <begin position="175"/>
        <end position="185"/>
    </location>
</feature>
<accession>A0A6L2L6V1</accession>
<organism evidence="3">
    <name type="scientific">Tanacetum cinerariifolium</name>
    <name type="common">Dalmatian daisy</name>
    <name type="synonym">Chrysanthemum cinerariifolium</name>
    <dbReference type="NCBI Taxonomy" id="118510"/>
    <lineage>
        <taxon>Eukaryota</taxon>
        <taxon>Viridiplantae</taxon>
        <taxon>Streptophyta</taxon>
        <taxon>Embryophyta</taxon>
        <taxon>Tracheophyta</taxon>
        <taxon>Spermatophyta</taxon>
        <taxon>Magnoliopsida</taxon>
        <taxon>eudicotyledons</taxon>
        <taxon>Gunneridae</taxon>
        <taxon>Pentapetalae</taxon>
        <taxon>asterids</taxon>
        <taxon>campanulids</taxon>
        <taxon>Asterales</taxon>
        <taxon>Asteraceae</taxon>
        <taxon>Asteroideae</taxon>
        <taxon>Anthemideae</taxon>
        <taxon>Anthemidinae</taxon>
        <taxon>Tanacetum</taxon>
    </lineage>
</organism>
<name>A0A6L2L6V1_TANCI</name>
<feature type="region of interest" description="Disordered" evidence="2">
    <location>
        <begin position="360"/>
        <end position="404"/>
    </location>
</feature>
<feature type="region of interest" description="Disordered" evidence="2">
    <location>
        <begin position="169"/>
        <end position="224"/>
    </location>
</feature>
<protein>
    <recommendedName>
        <fullName evidence="4">Xylulose kinase-1</fullName>
    </recommendedName>
</protein>
<feature type="coiled-coil region" evidence="1">
    <location>
        <begin position="229"/>
        <end position="270"/>
    </location>
</feature>